<keyword evidence="3" id="KW-1185">Reference proteome</keyword>
<dbReference type="InterPro" id="IPR007226">
    <property type="entry name" value="SRS_dom"/>
</dbReference>
<dbReference type="Pfam" id="PF04092">
    <property type="entry name" value="SAG"/>
    <property type="match status" value="2"/>
</dbReference>
<accession>A0A2A9MDZ2</accession>
<sequence length="376" mass="39441">MTSGLAEFFSSAQAVSRLPQERVQRKWRLPSRPQLSFVAFIAAAVVLLGFPSLPTSGADEPSSVSPACTASGLETTCTCSETKAKAGVSNESATLSKDTNILRVECTNPTVFAPTEANGTTVCSAEPPPDFKDCKENIQQLLGGDPSSVKWEACKEEKAKGAEKCKTLTVPQTNLPFVDQRFAVGCTEEPNNNNKLCRIPVTIKARASATNGQTVTCAYGAGSNESRQAVTLNPSKNSFTLVCGEKGTVLPTNYDTKFCPSDPAGTSTTCDGDYQSILPGFENGWWKKDDPATPKSFTLSIPVDKFPKEQAKMVVACQQTKTKSGSGSPAEGAATSSVCRVDVTIEASAFAAAAGGMKGVFASLAGTALLVMVSQA</sequence>
<reference evidence="2 3" key="1">
    <citation type="submission" date="2017-09" db="EMBL/GenBank/DDBJ databases">
        <title>Genome sequencing of Besnoitia besnoiti strain Bb-Ger1.</title>
        <authorList>
            <person name="Schares G."/>
            <person name="Venepally P."/>
            <person name="Lorenzi H.A."/>
        </authorList>
    </citation>
    <scope>NUCLEOTIDE SEQUENCE [LARGE SCALE GENOMIC DNA]</scope>
    <source>
        <strain evidence="2 3">Bb-Ger1</strain>
    </source>
</reference>
<dbReference type="GO" id="GO:0016020">
    <property type="term" value="C:membrane"/>
    <property type="evidence" value="ECO:0007669"/>
    <property type="project" value="InterPro"/>
</dbReference>
<dbReference type="InterPro" id="IPR036755">
    <property type="entry name" value="SRS_dom_sf"/>
</dbReference>
<dbReference type="InterPro" id="IPR028352">
    <property type="entry name" value="Surface_antig_SAG1"/>
</dbReference>
<dbReference type="AlphaFoldDB" id="A0A2A9MDZ2"/>
<evidence type="ECO:0000259" key="1">
    <source>
        <dbReference type="Pfam" id="PF04092"/>
    </source>
</evidence>
<organism evidence="2 3">
    <name type="scientific">Besnoitia besnoiti</name>
    <name type="common">Apicomplexan protozoan</name>
    <dbReference type="NCBI Taxonomy" id="94643"/>
    <lineage>
        <taxon>Eukaryota</taxon>
        <taxon>Sar</taxon>
        <taxon>Alveolata</taxon>
        <taxon>Apicomplexa</taxon>
        <taxon>Conoidasida</taxon>
        <taxon>Coccidia</taxon>
        <taxon>Eucoccidiorida</taxon>
        <taxon>Eimeriorina</taxon>
        <taxon>Sarcocystidae</taxon>
        <taxon>Besnoitia</taxon>
    </lineage>
</organism>
<name>A0A2A9MDZ2_BESBE</name>
<gene>
    <name evidence="2" type="ORF">BESB_057500</name>
</gene>
<dbReference type="Gene3D" id="2.60.40.1320">
    <property type="entry name" value="SRS domain"/>
    <property type="match status" value="2"/>
</dbReference>
<dbReference type="SUPFAM" id="SSF74877">
    <property type="entry name" value="Major surface antigen p30, SAG1"/>
    <property type="match status" value="2"/>
</dbReference>
<dbReference type="Proteomes" id="UP000224006">
    <property type="component" value="Chromosome IV"/>
</dbReference>
<dbReference type="KEGG" id="bbes:BESB_057500"/>
<protein>
    <submittedName>
        <fullName evidence="2">SAG-related sequence</fullName>
    </submittedName>
</protein>
<proteinExistence type="predicted"/>
<comment type="caution">
    <text evidence="2">The sequence shown here is derived from an EMBL/GenBank/DDBJ whole genome shotgun (WGS) entry which is preliminary data.</text>
</comment>
<dbReference type="GeneID" id="40310679"/>
<dbReference type="PRINTS" id="PR01801">
    <property type="entry name" value="SURFCEANTIGN"/>
</dbReference>
<evidence type="ECO:0000313" key="2">
    <source>
        <dbReference type="EMBL" id="PFH36099.1"/>
    </source>
</evidence>
<dbReference type="OrthoDB" id="335532at2759"/>
<feature type="domain" description="SRS" evidence="1">
    <location>
        <begin position="213"/>
        <end position="345"/>
    </location>
</feature>
<dbReference type="RefSeq" id="XP_029220108.1">
    <property type="nucleotide sequence ID" value="XM_029364185.1"/>
</dbReference>
<feature type="domain" description="SRS" evidence="1">
    <location>
        <begin position="75"/>
        <end position="203"/>
    </location>
</feature>
<dbReference type="VEuPathDB" id="ToxoDB:BESB_057500"/>
<evidence type="ECO:0000313" key="3">
    <source>
        <dbReference type="Proteomes" id="UP000224006"/>
    </source>
</evidence>
<dbReference type="EMBL" id="NWUJ01000004">
    <property type="protein sequence ID" value="PFH36099.1"/>
    <property type="molecule type" value="Genomic_DNA"/>
</dbReference>